<evidence type="ECO:0000313" key="2">
    <source>
        <dbReference type="EMBL" id="MBB3047241.1"/>
    </source>
</evidence>
<feature type="chain" id="PRO_5031260973" description="TonB-dependent receptor" evidence="1">
    <location>
        <begin position="20"/>
        <end position="62"/>
    </location>
</feature>
<comment type="caution">
    <text evidence="2">The sequence shown here is derived from an EMBL/GenBank/DDBJ whole genome shotgun (WGS) entry which is preliminary data.</text>
</comment>
<reference evidence="2 3" key="1">
    <citation type="submission" date="2020-08" db="EMBL/GenBank/DDBJ databases">
        <title>Genomic Encyclopedia of Type Strains, Phase III (KMG-III): the genomes of soil and plant-associated and newly described type strains.</title>
        <authorList>
            <person name="Whitman W."/>
        </authorList>
    </citation>
    <scope>NUCLEOTIDE SEQUENCE [LARGE SCALE GENOMIC DNA]</scope>
    <source>
        <strain evidence="2 3">CECT 8654</strain>
    </source>
</reference>
<organism evidence="2 3">
    <name type="scientific">Litorivivens lipolytica</name>
    <dbReference type="NCBI Taxonomy" id="1524264"/>
    <lineage>
        <taxon>Bacteria</taxon>
        <taxon>Pseudomonadati</taxon>
        <taxon>Pseudomonadota</taxon>
        <taxon>Gammaproteobacteria</taxon>
        <taxon>Litorivivens</taxon>
    </lineage>
</organism>
<dbReference type="AlphaFoldDB" id="A0A7W4W4C8"/>
<keyword evidence="3" id="KW-1185">Reference proteome</keyword>
<dbReference type="EMBL" id="JACHWY010000001">
    <property type="protein sequence ID" value="MBB3047241.1"/>
    <property type="molecule type" value="Genomic_DNA"/>
</dbReference>
<name>A0A7W4W4C8_9GAMM</name>
<accession>A0A7W4W4C8</accession>
<dbReference type="RefSeq" id="WP_183409875.1">
    <property type="nucleotide sequence ID" value="NZ_JACHWY010000001.1"/>
</dbReference>
<evidence type="ECO:0008006" key="4">
    <source>
        <dbReference type="Google" id="ProtNLM"/>
    </source>
</evidence>
<feature type="signal peptide" evidence="1">
    <location>
        <begin position="1"/>
        <end position="19"/>
    </location>
</feature>
<sequence length="62" mass="6411">MKRVVLCFAAALIPALASANEAVQHIEEVVVTGAVRGNDAIQVADINLPGDADLAEMPVIAE</sequence>
<gene>
    <name evidence="2" type="ORF">FHR99_001477</name>
</gene>
<protein>
    <recommendedName>
        <fullName evidence="4">TonB-dependent receptor</fullName>
    </recommendedName>
</protein>
<dbReference type="Proteomes" id="UP000537130">
    <property type="component" value="Unassembled WGS sequence"/>
</dbReference>
<evidence type="ECO:0000256" key="1">
    <source>
        <dbReference type="SAM" id="SignalP"/>
    </source>
</evidence>
<evidence type="ECO:0000313" key="3">
    <source>
        <dbReference type="Proteomes" id="UP000537130"/>
    </source>
</evidence>
<keyword evidence="1" id="KW-0732">Signal</keyword>
<proteinExistence type="predicted"/>